<dbReference type="PANTHER" id="PTHR46857">
    <property type="entry name" value="EPITHELIAL CELL-TRANSFORMING SEQUENCE 2 ONCOGENE-LIKE"/>
    <property type="match status" value="1"/>
</dbReference>
<dbReference type="InterPro" id="IPR011993">
    <property type="entry name" value="PH-like_dom_sf"/>
</dbReference>
<evidence type="ECO:0000313" key="2">
    <source>
        <dbReference type="Proteomes" id="UP001652640"/>
    </source>
</evidence>
<dbReference type="PANTHER" id="PTHR46857:SF1">
    <property type="entry name" value="EPITHELIAL CELL-TRANSFORMING SEQUENCE 2 ONCOGENE-LIKE"/>
    <property type="match status" value="1"/>
</dbReference>
<keyword evidence="2" id="KW-1185">Reference proteome</keyword>
<gene>
    <name evidence="3" type="primary">ECT2L</name>
</gene>
<dbReference type="Pfam" id="PF12937">
    <property type="entry name" value="F-box-like"/>
    <property type="match status" value="1"/>
</dbReference>
<dbReference type="InterPro" id="IPR052805">
    <property type="entry name" value="GEF_Ubiquitin-Prot_Reg"/>
</dbReference>
<dbReference type="Gene3D" id="1.20.1280.50">
    <property type="match status" value="1"/>
</dbReference>
<dbReference type="Pfam" id="PF00621">
    <property type="entry name" value="RhoGEF"/>
    <property type="match status" value="1"/>
</dbReference>
<proteinExistence type="predicted"/>
<protein>
    <submittedName>
        <fullName evidence="3">Epithelial cell-transforming sequence 2 oncogene-like isoform X2</fullName>
    </submittedName>
</protein>
<dbReference type="SUPFAM" id="SSF48065">
    <property type="entry name" value="DBL homology domain (DH-domain)"/>
    <property type="match status" value="1"/>
</dbReference>
<dbReference type="Proteomes" id="UP001652640">
    <property type="component" value="Chromosome 34"/>
</dbReference>
<dbReference type="InterPro" id="IPR036047">
    <property type="entry name" value="F-box-like_dom_sf"/>
</dbReference>
<dbReference type="InterPro" id="IPR000219">
    <property type="entry name" value="DH_dom"/>
</dbReference>
<organism evidence="2 3">
    <name type="scientific">Odocoileus virginianus</name>
    <name type="common">White-tailed deer</name>
    <dbReference type="NCBI Taxonomy" id="9874"/>
    <lineage>
        <taxon>Eukaryota</taxon>
        <taxon>Metazoa</taxon>
        <taxon>Chordata</taxon>
        <taxon>Craniata</taxon>
        <taxon>Vertebrata</taxon>
        <taxon>Euteleostomi</taxon>
        <taxon>Mammalia</taxon>
        <taxon>Eutheria</taxon>
        <taxon>Laurasiatheria</taxon>
        <taxon>Artiodactyla</taxon>
        <taxon>Ruminantia</taxon>
        <taxon>Pecora</taxon>
        <taxon>Cervidae</taxon>
        <taxon>Odocoileinae</taxon>
        <taxon>Odocoileus</taxon>
    </lineage>
</organism>
<dbReference type="PROSITE" id="PS50010">
    <property type="entry name" value="DH_2"/>
    <property type="match status" value="1"/>
</dbReference>
<reference evidence="3" key="2">
    <citation type="submission" date="2025-08" db="UniProtKB">
        <authorList>
            <consortium name="RefSeq"/>
        </authorList>
    </citation>
    <scope>IDENTIFICATION</scope>
    <source>
        <tissue evidence="3">Tongue muscle</tissue>
    </source>
</reference>
<dbReference type="SMART" id="SM00325">
    <property type="entry name" value="RhoGEF"/>
    <property type="match status" value="1"/>
</dbReference>
<sequence>MSAGNSPRESLEMESFHTRFSAWTPFSNKSLNRQLFQERVALISHWFDLWTNKQRQEFLFTIFLRCTKSQLRVIQDWFSERMQVAKVDFSTVLPRFISLYIFSFLNPKDLCAAAQVSWPWKFLTEQDCLWMPKCIKFGWFLPYTPTDNEYGAWKHHYIACVSNLDWLTPREAAAVYGTLNEPKTEDEELQERQREKCLRKIVWEKIALQKQELFKVRPPWVSGTYCSRLFKSKCQPRLSQTVRDRVRLHETLEKQLVLSSLESLPKRSNISGCHSYPLLSKKNWRGVYKNDSSSSNALQPHFILISSRIPAYEMVVNSVRAGIISVVYEHSGLNLETLLYLIEKALDGQMAQSVGIFSDGDSREINLLQGYKIGIKNLLMPEVRDFWEKLGSYVAPEEEGGHVDLFVPLGASEAGIEVLSQLSQLTGTLFTAPTGIATGSYQHVLSDWLGRQWETAPPSIYFSEPKLQTWSSFTDFLEDTLKSVRKQLSPLFKELQKNISGRMIGQFVFDTMSVANILNNQEIVQALADGLIELSKENSERDVIEDNPQDTKPSLSKNDPNFELLVKLERKLQLDSAEKRTRVVRELFKSERKYVQMLEIVRDVYVRPLRAALSSNRAILSAANIQIMFSDILQILCLNRRFLDDLRDRLQEWGPAHCVGEIFIKFGSQLNMYTNFFNNYPMVLKTIEKCREMIPAFRAFLKRHDKTIVTKMLSLPELLLYPSRRFEEYLHLLYALRLHTPAEHIDRGNLTIAIDQIKNYKGYIDQMKQNINMKDHLLDIQRLIWGCPTLSEANRYLIRVQDVAQLHCCDEDISFYLRLYEHTCDLSLFLFNDALLVSSRGTSHTPFERTSKSTYQFIASVALHRLIIEDIPDSKFIKNAFILQGPKHEWICATEVEDDKFLWLSVLQNAIKSSMEK</sequence>
<reference evidence="2" key="1">
    <citation type="journal article" date="2022" name="J. Hered.">
        <title>A De Novo Chromosome-Level Genome Assembly of the White-Tailed Deer, Odocoileus Virginianus.</title>
        <authorList>
            <person name="London E.W."/>
            <person name="Roca A.L."/>
            <person name="Novakofski J.E."/>
            <person name="Mateus-Pinilla N.E."/>
        </authorList>
    </citation>
    <scope>NUCLEOTIDE SEQUENCE [LARGE SCALE GENOMIC DNA]</scope>
</reference>
<dbReference type="InterPro" id="IPR001810">
    <property type="entry name" value="F-box_dom"/>
</dbReference>
<evidence type="ECO:0000259" key="1">
    <source>
        <dbReference type="PROSITE" id="PS50010"/>
    </source>
</evidence>
<dbReference type="Gene3D" id="1.20.900.10">
    <property type="entry name" value="Dbl homology (DH) domain"/>
    <property type="match status" value="1"/>
</dbReference>
<evidence type="ECO:0000313" key="3">
    <source>
        <dbReference type="RefSeq" id="XP_070317509.1"/>
    </source>
</evidence>
<dbReference type="Gene3D" id="2.30.29.30">
    <property type="entry name" value="Pleckstrin-homology domain (PH domain)/Phosphotyrosine-binding domain (PTB)"/>
    <property type="match status" value="1"/>
</dbReference>
<dbReference type="SUPFAM" id="SSF50729">
    <property type="entry name" value="PH domain-like"/>
    <property type="match status" value="1"/>
</dbReference>
<dbReference type="RefSeq" id="XP_070317509.1">
    <property type="nucleotide sequence ID" value="XM_070461408.1"/>
</dbReference>
<dbReference type="InterPro" id="IPR025592">
    <property type="entry name" value="DUF4347"/>
</dbReference>
<dbReference type="SUPFAM" id="SSF81383">
    <property type="entry name" value="F-box domain"/>
    <property type="match status" value="1"/>
</dbReference>
<dbReference type="InterPro" id="IPR035899">
    <property type="entry name" value="DBL_dom_sf"/>
</dbReference>
<dbReference type="Pfam" id="PF14252">
    <property type="entry name" value="DUF4347"/>
    <property type="match status" value="1"/>
</dbReference>
<dbReference type="GeneID" id="110143800"/>
<accession>A0ABM4HPK7</accession>
<dbReference type="CDD" id="cd22173">
    <property type="entry name" value="F-box_ECT2L"/>
    <property type="match status" value="1"/>
</dbReference>
<feature type="domain" description="DH" evidence="1">
    <location>
        <begin position="579"/>
        <end position="767"/>
    </location>
</feature>
<name>A0ABM4HPK7_ODOVR</name>
<dbReference type="CDD" id="cd00160">
    <property type="entry name" value="RhoGEF"/>
    <property type="match status" value="1"/>
</dbReference>